<dbReference type="PANTHER" id="PTHR37422:SF13">
    <property type="entry name" value="LIPOPOLYSACCHARIDE BIOSYNTHESIS PROTEIN PA4999-RELATED"/>
    <property type="match status" value="1"/>
</dbReference>
<keyword evidence="4 5" id="KW-0472">Membrane</keyword>
<evidence type="ECO:0000256" key="3">
    <source>
        <dbReference type="ARBA" id="ARBA00022989"/>
    </source>
</evidence>
<dbReference type="Proteomes" id="UP000275368">
    <property type="component" value="Chromosome"/>
</dbReference>
<evidence type="ECO:0000256" key="5">
    <source>
        <dbReference type="SAM" id="Phobius"/>
    </source>
</evidence>
<feature type="transmembrane region" description="Helical" evidence="5">
    <location>
        <begin position="278"/>
        <end position="294"/>
    </location>
</feature>
<feature type="transmembrane region" description="Helical" evidence="5">
    <location>
        <begin position="105"/>
        <end position="121"/>
    </location>
</feature>
<proteinExistence type="predicted"/>
<dbReference type="KEGG" id="pbk:Back11_32010"/>
<dbReference type="InterPro" id="IPR051533">
    <property type="entry name" value="WaaL-like"/>
</dbReference>
<feature type="transmembrane region" description="Helical" evidence="5">
    <location>
        <begin position="213"/>
        <end position="235"/>
    </location>
</feature>
<organism evidence="7 8">
    <name type="scientific">Paenibacillus baekrokdamisoli</name>
    <dbReference type="NCBI Taxonomy" id="1712516"/>
    <lineage>
        <taxon>Bacteria</taxon>
        <taxon>Bacillati</taxon>
        <taxon>Bacillota</taxon>
        <taxon>Bacilli</taxon>
        <taxon>Bacillales</taxon>
        <taxon>Paenibacillaceae</taxon>
        <taxon>Paenibacillus</taxon>
    </lineage>
</organism>
<dbReference type="InterPro" id="IPR007016">
    <property type="entry name" value="O-antigen_ligase-rel_domated"/>
</dbReference>
<dbReference type="GO" id="GO:0016020">
    <property type="term" value="C:membrane"/>
    <property type="evidence" value="ECO:0007669"/>
    <property type="project" value="UniProtKB-SubCell"/>
</dbReference>
<evidence type="ECO:0000256" key="2">
    <source>
        <dbReference type="ARBA" id="ARBA00022692"/>
    </source>
</evidence>
<dbReference type="EMBL" id="AP019308">
    <property type="protein sequence ID" value="BBH21856.1"/>
    <property type="molecule type" value="Genomic_DNA"/>
</dbReference>
<feature type="transmembrane region" description="Helical" evidence="5">
    <location>
        <begin position="169"/>
        <end position="189"/>
    </location>
</feature>
<evidence type="ECO:0000256" key="4">
    <source>
        <dbReference type="ARBA" id="ARBA00023136"/>
    </source>
</evidence>
<evidence type="ECO:0000256" key="1">
    <source>
        <dbReference type="ARBA" id="ARBA00004141"/>
    </source>
</evidence>
<protein>
    <recommendedName>
        <fullName evidence="6">O-antigen ligase-related domain-containing protein</fullName>
    </recommendedName>
</protein>
<gene>
    <name evidence="7" type="ORF">Back11_32010</name>
</gene>
<evidence type="ECO:0000313" key="8">
    <source>
        <dbReference type="Proteomes" id="UP000275368"/>
    </source>
</evidence>
<keyword evidence="2 5" id="KW-0812">Transmembrane</keyword>
<feature type="domain" description="O-antigen ligase-related" evidence="6">
    <location>
        <begin position="65"/>
        <end position="230"/>
    </location>
</feature>
<sequence>MGKIVGISVFLEVFNLISHLVNRNPYIPGRIHTLSGEPSWYGIYTAFAYPFLLHMLLKHGKHKILFLLFLVTIYYTTSRTMYVVVLLQSLVFFPTIFKQVMSRRLIPVTMFLIAMSLWIGYNNQSAVSTAMESVTETISSITDFTMESDESYSSTARLGMQMTAVNMGLAHPFFGVGEGQFIFNFASYIPEWTTGSYEIEKAELGGTAQVHGMYARIFAELGVVGLLIWLSIWALSVIRLVNAKKDATNNEKKEINLLLCLIVGVFACGFNVDSFRMMVVWITFGIIAGWYLKYERRINHISE</sequence>
<feature type="transmembrane region" description="Helical" evidence="5">
    <location>
        <begin position="39"/>
        <end position="57"/>
    </location>
</feature>
<dbReference type="PANTHER" id="PTHR37422">
    <property type="entry name" value="TEICHURONIC ACID BIOSYNTHESIS PROTEIN TUAE"/>
    <property type="match status" value="1"/>
</dbReference>
<comment type="subcellular location">
    <subcellularLocation>
        <location evidence="1">Membrane</location>
        <topology evidence="1">Multi-pass membrane protein</topology>
    </subcellularLocation>
</comment>
<keyword evidence="3 5" id="KW-1133">Transmembrane helix</keyword>
<accession>A0A3G9ITZ5</accession>
<evidence type="ECO:0000259" key="6">
    <source>
        <dbReference type="Pfam" id="PF04932"/>
    </source>
</evidence>
<keyword evidence="8" id="KW-1185">Reference proteome</keyword>
<name>A0A3G9ITZ5_9BACL</name>
<dbReference type="AlphaFoldDB" id="A0A3G9ITZ5"/>
<feature type="transmembrane region" description="Helical" evidence="5">
    <location>
        <begin position="64"/>
        <end position="85"/>
    </location>
</feature>
<dbReference type="Pfam" id="PF04932">
    <property type="entry name" value="Wzy_C"/>
    <property type="match status" value="1"/>
</dbReference>
<feature type="transmembrane region" description="Helical" evidence="5">
    <location>
        <begin position="255"/>
        <end position="272"/>
    </location>
</feature>
<reference evidence="7 8" key="1">
    <citation type="submission" date="2018-11" db="EMBL/GenBank/DDBJ databases">
        <title>Complete genome sequence of Paenibacillus baekrokdamisoli strain KCTC 33723.</title>
        <authorList>
            <person name="Kang S.W."/>
            <person name="Lee K.C."/>
            <person name="Kim K.K."/>
            <person name="Kim J.S."/>
            <person name="Kim D.S."/>
            <person name="Ko S.H."/>
            <person name="Yang S.H."/>
            <person name="Lee J.S."/>
        </authorList>
    </citation>
    <scope>NUCLEOTIDE SEQUENCE [LARGE SCALE GENOMIC DNA]</scope>
    <source>
        <strain evidence="7 8">KCTC 33723</strain>
    </source>
</reference>
<evidence type="ECO:0000313" key="7">
    <source>
        <dbReference type="EMBL" id="BBH21856.1"/>
    </source>
</evidence>